<keyword evidence="2" id="KW-1185">Reference proteome</keyword>
<organism evidence="1 2">
    <name type="scientific">Cohnella soli</name>
    <dbReference type="NCBI Taxonomy" id="425005"/>
    <lineage>
        <taxon>Bacteria</taxon>
        <taxon>Bacillati</taxon>
        <taxon>Bacillota</taxon>
        <taxon>Bacilli</taxon>
        <taxon>Bacillales</taxon>
        <taxon>Paenibacillaceae</taxon>
        <taxon>Cohnella</taxon>
    </lineage>
</organism>
<comment type="caution">
    <text evidence="1">The sequence shown here is derived from an EMBL/GenBank/DDBJ whole genome shotgun (WGS) entry which is preliminary data.</text>
</comment>
<proteinExistence type="predicted"/>
<gene>
    <name evidence="1" type="ORF">ACFPOF_16040</name>
</gene>
<evidence type="ECO:0000313" key="2">
    <source>
        <dbReference type="Proteomes" id="UP001596113"/>
    </source>
</evidence>
<protein>
    <submittedName>
        <fullName evidence="1">Uncharacterized protein</fullName>
    </submittedName>
</protein>
<sequence>MKAANYERWIWIELIGFDNRESDFGVAAYLDTVGFIPESVSFLFYTPDFVHAHQGMEKEWQLPMEVCSYGARPHGKLHDRQQWTNWQLRGLVVELQKHGIDIYCSFFDIYQFHVGNELRASTWCAAHPELREMRKTGEAFPAINPLKRFKDGSWYEDLFVQDLMRVMLDYGFDGYHGADGYTSPRLSLAETDYSDDMVEQFLGFTGTQLEAGMAARCDDHPLEMGRRADWIWHHKRLEWIRFHSERWGQLWDKIMSALRKEEKKAYLNTAWTREPFEALYRYGVDYRRLADSGIDGFVVETVGASLSAGAGETEYEPGSEFKAMLLTIKAYVPDMKLICINAIQDTNEQWDALSHAPTVLERDIYSLSNLYLLDSSGLSRCSGGFLACLGDGISKDGWKWISERWDGGFDGKPERTVGISAVWSDQLLHHSLEDYCVTRQWPVHKYMTELIALGAPLHAVVHVKDIPQTNGPILVTLLHLLPDDELQSVLDYRNGSSILIGRMTDRLSRIASIAEWRMDCEVNELFCVIRDRSGVVVEAFAMESKEHQEKRQPSEIKEASSWLESLYFSPMSESFLTSCVAGIVEHTKVPITLKNEAFIRTATMEVAPNRWRILISNLHLNYKSARLDVGRPIERITVLTDFPGIPVHPQGSQFSLYVPGRGVVMVELQLQEEI</sequence>
<reference evidence="2" key="1">
    <citation type="journal article" date="2019" name="Int. J. Syst. Evol. Microbiol.">
        <title>The Global Catalogue of Microorganisms (GCM) 10K type strain sequencing project: providing services to taxonomists for standard genome sequencing and annotation.</title>
        <authorList>
            <consortium name="The Broad Institute Genomics Platform"/>
            <consortium name="The Broad Institute Genome Sequencing Center for Infectious Disease"/>
            <person name="Wu L."/>
            <person name="Ma J."/>
        </authorList>
    </citation>
    <scope>NUCLEOTIDE SEQUENCE [LARGE SCALE GENOMIC DNA]</scope>
    <source>
        <strain evidence="2">CGMCC 1.18575</strain>
    </source>
</reference>
<name>A0ABW0HVP7_9BACL</name>
<evidence type="ECO:0000313" key="1">
    <source>
        <dbReference type="EMBL" id="MFC5404252.1"/>
    </source>
</evidence>
<accession>A0ABW0HVP7</accession>
<dbReference type="RefSeq" id="WP_378134343.1">
    <property type="nucleotide sequence ID" value="NZ_JBHSMI010000025.1"/>
</dbReference>
<dbReference type="Proteomes" id="UP001596113">
    <property type="component" value="Unassembled WGS sequence"/>
</dbReference>
<dbReference type="EMBL" id="JBHSMI010000025">
    <property type="protein sequence ID" value="MFC5404252.1"/>
    <property type="molecule type" value="Genomic_DNA"/>
</dbReference>